<dbReference type="EMBL" id="BGZK01000208">
    <property type="protein sequence ID" value="GBP28548.1"/>
    <property type="molecule type" value="Genomic_DNA"/>
</dbReference>
<accession>A0A4C1UQ30</accession>
<proteinExistence type="predicted"/>
<gene>
    <name evidence="1" type="ORF">EVAR_23013_1</name>
</gene>
<organism evidence="1 2">
    <name type="scientific">Eumeta variegata</name>
    <name type="common">Bagworm moth</name>
    <name type="synonym">Eumeta japonica</name>
    <dbReference type="NCBI Taxonomy" id="151549"/>
    <lineage>
        <taxon>Eukaryota</taxon>
        <taxon>Metazoa</taxon>
        <taxon>Ecdysozoa</taxon>
        <taxon>Arthropoda</taxon>
        <taxon>Hexapoda</taxon>
        <taxon>Insecta</taxon>
        <taxon>Pterygota</taxon>
        <taxon>Neoptera</taxon>
        <taxon>Endopterygota</taxon>
        <taxon>Lepidoptera</taxon>
        <taxon>Glossata</taxon>
        <taxon>Ditrysia</taxon>
        <taxon>Tineoidea</taxon>
        <taxon>Psychidae</taxon>
        <taxon>Oiketicinae</taxon>
        <taxon>Eumeta</taxon>
    </lineage>
</organism>
<protein>
    <submittedName>
        <fullName evidence="1">Uncharacterized protein</fullName>
    </submittedName>
</protein>
<dbReference type="AlphaFoldDB" id="A0A4C1UQ30"/>
<evidence type="ECO:0000313" key="1">
    <source>
        <dbReference type="EMBL" id="GBP28548.1"/>
    </source>
</evidence>
<comment type="caution">
    <text evidence="1">The sequence shown here is derived from an EMBL/GenBank/DDBJ whole genome shotgun (WGS) entry which is preliminary data.</text>
</comment>
<dbReference type="Proteomes" id="UP000299102">
    <property type="component" value="Unassembled WGS sequence"/>
</dbReference>
<evidence type="ECO:0000313" key="2">
    <source>
        <dbReference type="Proteomes" id="UP000299102"/>
    </source>
</evidence>
<keyword evidence="2" id="KW-1185">Reference proteome</keyword>
<sequence>MKGRPGLRSTSINIKEEGIQYIPTLAEQRMQYTVLDCIQIILERSFCVALGASNRRMELEMIAITAAARDSAAS</sequence>
<reference evidence="1 2" key="1">
    <citation type="journal article" date="2019" name="Commun. Biol.">
        <title>The bagworm genome reveals a unique fibroin gene that provides high tensile strength.</title>
        <authorList>
            <person name="Kono N."/>
            <person name="Nakamura H."/>
            <person name="Ohtoshi R."/>
            <person name="Tomita M."/>
            <person name="Numata K."/>
            <person name="Arakawa K."/>
        </authorList>
    </citation>
    <scope>NUCLEOTIDE SEQUENCE [LARGE SCALE GENOMIC DNA]</scope>
</reference>
<name>A0A4C1UQ30_EUMVA</name>